<protein>
    <submittedName>
        <fullName evidence="7">Aldo/keto reductase</fullName>
    </submittedName>
</protein>
<evidence type="ECO:0000313" key="7">
    <source>
        <dbReference type="EMBL" id="KAH8994550.1"/>
    </source>
</evidence>
<dbReference type="PROSITE" id="PS00798">
    <property type="entry name" value="ALDOKETO_REDUCTASE_1"/>
    <property type="match status" value="1"/>
</dbReference>
<evidence type="ECO:0000313" key="8">
    <source>
        <dbReference type="Proteomes" id="UP001201163"/>
    </source>
</evidence>
<dbReference type="InterPro" id="IPR020471">
    <property type="entry name" value="AKR"/>
</dbReference>
<comment type="similarity">
    <text evidence="1">Belongs to the aldo/keto reductase family.</text>
</comment>
<dbReference type="PROSITE" id="PS00062">
    <property type="entry name" value="ALDOKETO_REDUCTASE_2"/>
    <property type="match status" value="1"/>
</dbReference>
<reference evidence="7" key="1">
    <citation type="submission" date="2022-01" db="EMBL/GenBank/DDBJ databases">
        <title>Comparative genomics reveals a dynamic genome evolution in the ectomycorrhizal milk-cap (Lactarius) mushrooms.</title>
        <authorList>
            <consortium name="DOE Joint Genome Institute"/>
            <person name="Lebreton A."/>
            <person name="Tang N."/>
            <person name="Kuo A."/>
            <person name="LaButti K."/>
            <person name="Drula E."/>
            <person name="Barry K."/>
            <person name="Clum A."/>
            <person name="Lipzen A."/>
            <person name="Mousain D."/>
            <person name="Ng V."/>
            <person name="Wang R."/>
            <person name="Wang X."/>
            <person name="Dai Y."/>
            <person name="Henrissat B."/>
            <person name="Grigoriev I.V."/>
            <person name="Guerin-Laguette A."/>
            <person name="Yu F."/>
            <person name="Martin F.M."/>
        </authorList>
    </citation>
    <scope>NUCLEOTIDE SEQUENCE</scope>
    <source>
        <strain evidence="7">QP</strain>
    </source>
</reference>
<evidence type="ECO:0000256" key="4">
    <source>
        <dbReference type="PIRSR" id="PIRSR000097-1"/>
    </source>
</evidence>
<feature type="binding site" evidence="5">
    <location>
        <position position="99"/>
    </location>
    <ligand>
        <name>substrate</name>
    </ligand>
</feature>
<organism evidence="7 8">
    <name type="scientific">Lactarius akahatsu</name>
    <dbReference type="NCBI Taxonomy" id="416441"/>
    <lineage>
        <taxon>Eukaryota</taxon>
        <taxon>Fungi</taxon>
        <taxon>Dikarya</taxon>
        <taxon>Basidiomycota</taxon>
        <taxon>Agaricomycotina</taxon>
        <taxon>Agaricomycetes</taxon>
        <taxon>Russulales</taxon>
        <taxon>Russulaceae</taxon>
        <taxon>Lactarius</taxon>
    </lineage>
</organism>
<dbReference type="AlphaFoldDB" id="A0AAD4Q9L0"/>
<sequence length="291" mass="32433">MSFRKTLQLNNGKTIPQIGLGTWLSGPHEVENAVVWAVEAGYRHLDCAYVYGNQDEVGAALKRVVPSVVQREELFIHFETLERRASSLGTPYLDLYLIHWPIPFVPGRGLLPERADKPGHVEIDTETSLVDTWKAMLALRSTGKVRALGVSNFTVQHLEAIIKATGERPAVNQIEAHPLLPQDGLVEYCKREGIHLTAYSPLGNNLHGKTKLVDYPEVKEVADRLGATTAQVLVAWGVYRGYSVIPKSVQRDRIVSNFEQIALSKEDYEKISDIGKNNHVRFGTPMSFAPK</sequence>
<dbReference type="PIRSF" id="PIRSF000097">
    <property type="entry name" value="AKR"/>
    <property type="match status" value="1"/>
</dbReference>
<gene>
    <name evidence="7" type="ORF">EDB92DRAFT_1849828</name>
</gene>
<dbReference type="SUPFAM" id="SSF51430">
    <property type="entry name" value="NAD(P)-linked oxidoreductase"/>
    <property type="match status" value="1"/>
</dbReference>
<feature type="non-terminal residue" evidence="7">
    <location>
        <position position="291"/>
    </location>
</feature>
<dbReference type="Pfam" id="PF00248">
    <property type="entry name" value="Aldo_ket_red"/>
    <property type="match status" value="1"/>
</dbReference>
<dbReference type="InterPro" id="IPR018170">
    <property type="entry name" value="Aldo/ket_reductase_CS"/>
</dbReference>
<evidence type="ECO:0000256" key="3">
    <source>
        <dbReference type="ARBA" id="ARBA00023002"/>
    </source>
</evidence>
<proteinExistence type="inferred from homology"/>
<keyword evidence="3" id="KW-0560">Oxidoreductase</keyword>
<feature type="active site" description="Proton donor" evidence="4">
    <location>
        <position position="51"/>
    </location>
</feature>
<dbReference type="Proteomes" id="UP001201163">
    <property type="component" value="Unassembled WGS sequence"/>
</dbReference>
<keyword evidence="2" id="KW-0521">NADP</keyword>
<dbReference type="EMBL" id="JAKELL010000014">
    <property type="protein sequence ID" value="KAH8994550.1"/>
    <property type="molecule type" value="Genomic_DNA"/>
</dbReference>
<feature type="domain" description="NADP-dependent oxidoreductase" evidence="6">
    <location>
        <begin position="18"/>
        <end position="274"/>
    </location>
</feature>
<evidence type="ECO:0000256" key="5">
    <source>
        <dbReference type="PIRSR" id="PIRSR000097-2"/>
    </source>
</evidence>
<comment type="caution">
    <text evidence="7">The sequence shown here is derived from an EMBL/GenBank/DDBJ whole genome shotgun (WGS) entry which is preliminary data.</text>
</comment>
<dbReference type="PANTHER" id="PTHR43827">
    <property type="entry name" value="2,5-DIKETO-D-GLUCONIC ACID REDUCTASE"/>
    <property type="match status" value="1"/>
</dbReference>
<keyword evidence="8" id="KW-1185">Reference proteome</keyword>
<evidence type="ECO:0000259" key="6">
    <source>
        <dbReference type="Pfam" id="PF00248"/>
    </source>
</evidence>
<dbReference type="GO" id="GO:0016616">
    <property type="term" value="F:oxidoreductase activity, acting on the CH-OH group of donors, NAD or NADP as acceptor"/>
    <property type="evidence" value="ECO:0007669"/>
    <property type="project" value="UniProtKB-ARBA"/>
</dbReference>
<dbReference type="PRINTS" id="PR00069">
    <property type="entry name" value="ALDKETRDTASE"/>
</dbReference>
<dbReference type="InterPro" id="IPR023210">
    <property type="entry name" value="NADP_OxRdtase_dom"/>
</dbReference>
<evidence type="ECO:0000256" key="2">
    <source>
        <dbReference type="ARBA" id="ARBA00022857"/>
    </source>
</evidence>
<accession>A0AAD4Q9L0</accession>
<evidence type="ECO:0000256" key="1">
    <source>
        <dbReference type="ARBA" id="ARBA00007905"/>
    </source>
</evidence>
<dbReference type="InterPro" id="IPR036812">
    <property type="entry name" value="NAD(P)_OxRdtase_dom_sf"/>
</dbReference>
<dbReference type="PANTHER" id="PTHR43827:SF3">
    <property type="entry name" value="NADP-DEPENDENT OXIDOREDUCTASE DOMAIN-CONTAINING PROTEIN"/>
    <property type="match status" value="1"/>
</dbReference>
<name>A0AAD4Q9L0_9AGAM</name>
<dbReference type="Gene3D" id="3.20.20.100">
    <property type="entry name" value="NADP-dependent oxidoreductase domain"/>
    <property type="match status" value="1"/>
</dbReference>